<dbReference type="PANTHER" id="PTHR11492:SF6">
    <property type="entry name" value="NUCLEAR FACTOR 1 A-TYPE"/>
    <property type="match status" value="1"/>
</dbReference>
<comment type="function">
    <text evidence="9">Recognizes and binds the palindromic sequence 5'-TTGGCNNNNNGCCAA-3' present in viral and cellular promoters and in the origin of replication of adenovirus type 2. These proteins are individually capable of activating transcription and replication.</text>
</comment>
<evidence type="ECO:0000256" key="8">
    <source>
        <dbReference type="ARBA" id="ARBA00023242"/>
    </source>
</evidence>
<dbReference type="Pfam" id="PF03165">
    <property type="entry name" value="MH1"/>
    <property type="match status" value="1"/>
</dbReference>
<evidence type="ECO:0000313" key="12">
    <source>
        <dbReference type="Ensembl" id="ENSCCRP00010107278.1"/>
    </source>
</evidence>
<dbReference type="InterPro" id="IPR019739">
    <property type="entry name" value="CTF/NFI_DNA-bd_CS"/>
</dbReference>
<feature type="compositionally biased region" description="Polar residues" evidence="10">
    <location>
        <begin position="351"/>
        <end position="383"/>
    </location>
</feature>
<evidence type="ECO:0000313" key="13">
    <source>
        <dbReference type="Proteomes" id="UP000694427"/>
    </source>
</evidence>
<keyword evidence="6 9" id="KW-0010">Activator</keyword>
<proteinExistence type="inferred from homology"/>
<dbReference type="PROSITE" id="PS51080">
    <property type="entry name" value="CTF_NFI_2"/>
    <property type="match status" value="1"/>
</dbReference>
<dbReference type="GO" id="GO:0000981">
    <property type="term" value="F:DNA-binding transcription factor activity, RNA polymerase II-specific"/>
    <property type="evidence" value="ECO:0007669"/>
    <property type="project" value="TreeGrafter"/>
</dbReference>
<evidence type="ECO:0000256" key="4">
    <source>
        <dbReference type="ARBA" id="ARBA00023015"/>
    </source>
</evidence>
<evidence type="ECO:0000256" key="3">
    <source>
        <dbReference type="ARBA" id="ARBA00022705"/>
    </source>
</evidence>
<accession>A0A8C1PJQ0</accession>
<dbReference type="AlphaFoldDB" id="A0A8C1PJQ0"/>
<dbReference type="InterPro" id="IPR000647">
    <property type="entry name" value="CTF/NFI"/>
</dbReference>
<dbReference type="GO" id="GO:0005634">
    <property type="term" value="C:nucleus"/>
    <property type="evidence" value="ECO:0007669"/>
    <property type="project" value="UniProtKB-SubCell"/>
</dbReference>
<protein>
    <recommendedName>
        <fullName evidence="9">Nuclear factor 1</fullName>
    </recommendedName>
</protein>
<evidence type="ECO:0000256" key="7">
    <source>
        <dbReference type="ARBA" id="ARBA00023163"/>
    </source>
</evidence>
<dbReference type="PROSITE" id="PS00349">
    <property type="entry name" value="CTF_NFI_1"/>
    <property type="match status" value="1"/>
</dbReference>
<dbReference type="InterPro" id="IPR003619">
    <property type="entry name" value="MAD_homology1_Dwarfin-type"/>
</dbReference>
<feature type="compositionally biased region" description="Pro residues" evidence="10">
    <location>
        <begin position="471"/>
        <end position="496"/>
    </location>
</feature>
<keyword evidence="7 9" id="KW-0804">Transcription</keyword>
<evidence type="ECO:0000256" key="10">
    <source>
        <dbReference type="SAM" id="MobiDB-lite"/>
    </source>
</evidence>
<comment type="similarity">
    <text evidence="9">Belongs to the CTF/NF-I family.</text>
</comment>
<reference evidence="12" key="2">
    <citation type="submission" date="2025-09" db="UniProtKB">
        <authorList>
            <consortium name="Ensembl"/>
        </authorList>
    </citation>
    <scope>IDENTIFICATION</scope>
</reference>
<keyword evidence="3 9" id="KW-0235">DNA replication</keyword>
<dbReference type="InterPro" id="IPR019548">
    <property type="entry name" value="CTF/NFI_DNA-bd_N"/>
</dbReference>
<dbReference type="GO" id="GO:0000978">
    <property type="term" value="F:RNA polymerase II cis-regulatory region sequence-specific DNA binding"/>
    <property type="evidence" value="ECO:0007669"/>
    <property type="project" value="TreeGrafter"/>
</dbReference>
<keyword evidence="5 9" id="KW-0238">DNA-binding</keyword>
<evidence type="ECO:0000256" key="5">
    <source>
        <dbReference type="ARBA" id="ARBA00023125"/>
    </source>
</evidence>
<feature type="region of interest" description="Disordered" evidence="10">
    <location>
        <begin position="282"/>
        <end position="334"/>
    </location>
</feature>
<evidence type="ECO:0000256" key="1">
    <source>
        <dbReference type="ARBA" id="ARBA00004123"/>
    </source>
</evidence>
<keyword evidence="13" id="KW-1185">Reference proteome</keyword>
<comment type="subcellular location">
    <subcellularLocation>
        <location evidence="1 9">Nucleus</location>
    </subcellularLocation>
</comment>
<keyword evidence="4 9" id="KW-0805">Transcription regulation</keyword>
<feature type="region of interest" description="Disordered" evidence="10">
    <location>
        <begin position="453"/>
        <end position="537"/>
    </location>
</feature>
<dbReference type="SMART" id="SM00523">
    <property type="entry name" value="DWA"/>
    <property type="match status" value="1"/>
</dbReference>
<dbReference type="GO" id="GO:0045893">
    <property type="term" value="P:positive regulation of DNA-templated transcription"/>
    <property type="evidence" value="ECO:0007669"/>
    <property type="project" value="UniProtKB-ARBA"/>
</dbReference>
<dbReference type="GO" id="GO:0006260">
    <property type="term" value="P:DNA replication"/>
    <property type="evidence" value="ECO:0007669"/>
    <property type="project" value="UniProtKB-KW"/>
</dbReference>
<feature type="compositionally biased region" description="Low complexity" evidence="10">
    <location>
        <begin position="508"/>
        <end position="521"/>
    </location>
</feature>
<dbReference type="Pfam" id="PF10524">
    <property type="entry name" value="NfI_DNAbd_pre-N"/>
    <property type="match status" value="1"/>
</dbReference>
<feature type="domain" description="CTF/NF-I" evidence="11">
    <location>
        <begin position="24"/>
        <end position="216"/>
    </location>
</feature>
<feature type="compositionally biased region" description="Low complexity" evidence="10">
    <location>
        <begin position="314"/>
        <end position="331"/>
    </location>
</feature>
<evidence type="ECO:0000256" key="9">
    <source>
        <dbReference type="RuleBase" id="RU000690"/>
    </source>
</evidence>
<keyword evidence="8 9" id="KW-0539">Nucleus</keyword>
<sequence length="549" mass="60705">MKLADSVMAAKTSEGSIKWQLCYDISARTWWMDEFHPFIEALLPHVRAFAYTWFNLQARKRKYFKKHEKRMSKEEERAVKDELLSEKPEVKQKWASRLLAKLRKDIRPEFREDFVLTVTGKKPPCCVLSNPDQKGKMRRIDCLRQADKVWRLDLVMVILFKGIPLESTDGERLVKSPQCSNPGLCVQPHHIGVSVKELDLYLAYFVHAEAGQSESPNQPSEGDIKDQPENGHLGFQDSFVTSGVFTVSELVRVSQTPIAAGTGPNFSLADLDSSSYYSMSPGAMRRPLPSTSSSSSAKRIKCMEDEVDSPGEESYYPGQGRSPGSGSQASSWHEVEPAGYKLRGSLASSFISRQGMPSPTTLKKSEKSGFSSHVPSQTASPRTAFTHHHRPVITGPRASPHATPSSLHFPTSPIIQQPGSYFSHHAIRYHPQETLKEFVQLVCPDSGQQAGQVGFLNPNGSSQGKVHNPFLPTPMLPPPPPPPMARPVPLPVPDSKPPSTSTEGGGNSPTSPTYSTPSTSPAQRFVSVGPRDPSFVNIPQQPQLHLFWF</sequence>
<feature type="compositionally biased region" description="Polar residues" evidence="10">
    <location>
        <begin position="402"/>
        <end position="412"/>
    </location>
</feature>
<organism evidence="12 13">
    <name type="scientific">Cyprinus carpio</name>
    <name type="common">Common carp</name>
    <dbReference type="NCBI Taxonomy" id="7962"/>
    <lineage>
        <taxon>Eukaryota</taxon>
        <taxon>Metazoa</taxon>
        <taxon>Chordata</taxon>
        <taxon>Craniata</taxon>
        <taxon>Vertebrata</taxon>
        <taxon>Euteleostomi</taxon>
        <taxon>Actinopterygii</taxon>
        <taxon>Neopterygii</taxon>
        <taxon>Teleostei</taxon>
        <taxon>Ostariophysi</taxon>
        <taxon>Cypriniformes</taxon>
        <taxon>Cyprinidae</taxon>
        <taxon>Cyprininae</taxon>
        <taxon>Cyprinus</taxon>
    </lineage>
</organism>
<dbReference type="Proteomes" id="UP000694427">
    <property type="component" value="Unplaced"/>
</dbReference>
<comment type="subunit">
    <text evidence="2 9">Binds DNA as a homodimer.</text>
</comment>
<dbReference type="Pfam" id="PF00859">
    <property type="entry name" value="CTF_NFI"/>
    <property type="match status" value="1"/>
</dbReference>
<name>A0A8C1PJQ0_CYPCA</name>
<dbReference type="PANTHER" id="PTHR11492">
    <property type="entry name" value="NUCLEAR FACTOR I"/>
    <property type="match status" value="1"/>
</dbReference>
<dbReference type="Ensembl" id="ENSCCRT00010119330.1">
    <property type="protein sequence ID" value="ENSCCRP00010107278.1"/>
    <property type="gene ID" value="ENSCCRG00010047256.1"/>
</dbReference>
<reference evidence="12" key="1">
    <citation type="submission" date="2025-08" db="UniProtKB">
        <authorList>
            <consortium name="Ensembl"/>
        </authorList>
    </citation>
    <scope>IDENTIFICATION</scope>
</reference>
<evidence type="ECO:0000259" key="11">
    <source>
        <dbReference type="PROSITE" id="PS51080"/>
    </source>
</evidence>
<evidence type="ECO:0000256" key="6">
    <source>
        <dbReference type="ARBA" id="ARBA00023159"/>
    </source>
</evidence>
<feature type="region of interest" description="Disordered" evidence="10">
    <location>
        <begin position="212"/>
        <end position="232"/>
    </location>
</feature>
<dbReference type="InterPro" id="IPR020604">
    <property type="entry name" value="CTF/NFI_DNA-bd-dom"/>
</dbReference>
<feature type="region of interest" description="Disordered" evidence="10">
    <location>
        <begin position="351"/>
        <end position="412"/>
    </location>
</feature>
<evidence type="ECO:0000256" key="2">
    <source>
        <dbReference type="ARBA" id="ARBA00011432"/>
    </source>
</evidence>